<evidence type="ECO:0000313" key="3">
    <source>
        <dbReference type="EMBL" id="QJA92383.1"/>
    </source>
</evidence>
<organism evidence="2">
    <name type="scientific">viral metagenome</name>
    <dbReference type="NCBI Taxonomy" id="1070528"/>
    <lineage>
        <taxon>unclassified sequences</taxon>
        <taxon>metagenomes</taxon>
        <taxon>organismal metagenomes</taxon>
    </lineage>
</organism>
<accession>A0A6H2A430</accession>
<name>A0A6H2A430_9ZZZZ</name>
<feature type="region of interest" description="Disordered" evidence="1">
    <location>
        <begin position="101"/>
        <end position="120"/>
    </location>
</feature>
<dbReference type="AlphaFoldDB" id="A0A6H2A430"/>
<dbReference type="EMBL" id="MT144509">
    <property type="protein sequence ID" value="QJA54469.1"/>
    <property type="molecule type" value="Genomic_DNA"/>
</dbReference>
<reference evidence="2" key="1">
    <citation type="submission" date="2020-03" db="EMBL/GenBank/DDBJ databases">
        <title>The deep terrestrial virosphere.</title>
        <authorList>
            <person name="Holmfeldt K."/>
            <person name="Nilsson E."/>
            <person name="Simone D."/>
            <person name="Lopez-Fernandez M."/>
            <person name="Wu X."/>
            <person name="de Brujin I."/>
            <person name="Lundin D."/>
            <person name="Andersson A."/>
            <person name="Bertilsson S."/>
            <person name="Dopson M."/>
        </authorList>
    </citation>
    <scope>NUCLEOTIDE SEQUENCE</scope>
    <source>
        <strain evidence="3">MM415B04704</strain>
        <strain evidence="2">TM448A04938</strain>
    </source>
</reference>
<protein>
    <submittedName>
        <fullName evidence="2">Uncharacterized protein</fullName>
    </submittedName>
</protein>
<evidence type="ECO:0000256" key="1">
    <source>
        <dbReference type="SAM" id="MobiDB-lite"/>
    </source>
</evidence>
<dbReference type="EMBL" id="MT143062">
    <property type="protein sequence ID" value="QJA92383.1"/>
    <property type="molecule type" value="Genomic_DNA"/>
</dbReference>
<gene>
    <name evidence="3" type="ORF">MM415B04704_0008</name>
    <name evidence="2" type="ORF">TM448A04938_0008</name>
</gene>
<proteinExistence type="predicted"/>
<sequence>MSRISSKLNLLQLYAVRKMITGKMGAVECVVIPIEKNRLFVGEKGIYLDLIAFEIEKPKEGSKDTHLIKQSFSKEVREEIGEDELKKLPILGNHQVWDGQVESEPKSSVVLQNEEDDLPF</sequence>
<evidence type="ECO:0000313" key="2">
    <source>
        <dbReference type="EMBL" id="QJA54469.1"/>
    </source>
</evidence>